<dbReference type="Pfam" id="PF00535">
    <property type="entry name" value="Glycos_transf_2"/>
    <property type="match status" value="1"/>
</dbReference>
<sequence length="351" mass="38952">MTVASVPAISLVIPVYNEEESLPALIAALDEAIVSLPQPVEVVLVDDGSQDRSFEILREAARTRPWMKLVRFRRNFGQTAAMAAGIDHSRGPIIVPLDADLQNDPADIPALLAKLDQGYDVVSGWRKDRKDKALTRRLPSIIANWIIGRVTGVRLHDYGCTLKAYRRWVLEPYALYGEMHRFIPIYASWAGARVTEMVVRHRPRVAGKSKYGLGRVYKVLLDLLTVSFLGGYSTKPIYFFGKPAIVLCSGGLLSAAVFVAQFVKAHVFKVPGEWLQPTTLLLLAVFLFSLGVQLLLMGLLGEVLMRTYYESQNKKTYLVRELVNFDETELPASGRVSTPHTQGDRAAVGQG</sequence>
<reference evidence="11" key="2">
    <citation type="journal article" date="2012" name="PLoS ONE">
        <title>A Deeply Branching Thermophilic Bacterium with an Ancient Acetyl-CoA Pathway Dominates a Subsurface Ecosystem.</title>
        <authorList>
            <person name="Takami H."/>
            <person name="Noguchi H."/>
            <person name="Takaki Y."/>
            <person name="Uchiyama I."/>
            <person name="Toyoda A."/>
            <person name="Nishi S."/>
            <person name="Chee G.-J."/>
            <person name="Arai W."/>
            <person name="Nunoura T."/>
            <person name="Itoh T."/>
            <person name="Hattori M."/>
            <person name="Takai K."/>
        </authorList>
    </citation>
    <scope>NUCLEOTIDE SEQUENCE</scope>
</reference>
<protein>
    <submittedName>
        <fullName evidence="11">Glycosyl transferase family protein</fullName>
    </submittedName>
</protein>
<name>H5SJF4_9DELT</name>
<dbReference type="EMBL" id="AP011742">
    <property type="protein sequence ID" value="BAL56290.1"/>
    <property type="molecule type" value="Genomic_DNA"/>
</dbReference>
<feature type="domain" description="Glycosyltransferase 2-like" evidence="10">
    <location>
        <begin position="10"/>
        <end position="170"/>
    </location>
</feature>
<evidence type="ECO:0000256" key="7">
    <source>
        <dbReference type="ARBA" id="ARBA00023136"/>
    </source>
</evidence>
<feature type="transmembrane region" description="Helical" evidence="9">
    <location>
        <begin position="244"/>
        <end position="263"/>
    </location>
</feature>
<feature type="region of interest" description="Disordered" evidence="8">
    <location>
        <begin position="331"/>
        <end position="351"/>
    </location>
</feature>
<dbReference type="InterPro" id="IPR029044">
    <property type="entry name" value="Nucleotide-diphossugar_trans"/>
</dbReference>
<dbReference type="SUPFAM" id="SSF53448">
    <property type="entry name" value="Nucleotide-diphospho-sugar transferases"/>
    <property type="match status" value="1"/>
</dbReference>
<dbReference type="GO" id="GO:0005886">
    <property type="term" value="C:plasma membrane"/>
    <property type="evidence" value="ECO:0007669"/>
    <property type="project" value="TreeGrafter"/>
</dbReference>
<gene>
    <name evidence="11" type="ORF">HGMM_F36A01C25</name>
</gene>
<keyword evidence="5" id="KW-0448">Lipopolysaccharide biosynthesis</keyword>
<evidence type="ECO:0000256" key="3">
    <source>
        <dbReference type="ARBA" id="ARBA00022679"/>
    </source>
</evidence>
<evidence type="ECO:0000256" key="5">
    <source>
        <dbReference type="ARBA" id="ARBA00022985"/>
    </source>
</evidence>
<feature type="transmembrane region" description="Helical" evidence="9">
    <location>
        <begin position="283"/>
        <end position="305"/>
    </location>
</feature>
<reference evidence="11" key="1">
    <citation type="journal article" date="2005" name="Environ. Microbiol.">
        <title>Genetic and functional properties of uncultivated thermophilic crenarchaeotes from a subsurface gold mine as revealed by analysis of genome fragments.</title>
        <authorList>
            <person name="Nunoura T."/>
            <person name="Hirayama H."/>
            <person name="Takami H."/>
            <person name="Oida H."/>
            <person name="Nishi S."/>
            <person name="Shimamura S."/>
            <person name="Suzuki Y."/>
            <person name="Inagaki F."/>
            <person name="Takai K."/>
            <person name="Nealson K.H."/>
            <person name="Horikoshi K."/>
        </authorList>
    </citation>
    <scope>NUCLEOTIDE SEQUENCE</scope>
</reference>
<evidence type="ECO:0000256" key="2">
    <source>
        <dbReference type="ARBA" id="ARBA00022676"/>
    </source>
</evidence>
<keyword evidence="2" id="KW-0328">Glycosyltransferase</keyword>
<keyword evidence="7 9" id="KW-0472">Membrane</keyword>
<dbReference type="InterPro" id="IPR001173">
    <property type="entry name" value="Glyco_trans_2-like"/>
</dbReference>
<dbReference type="PANTHER" id="PTHR48090">
    <property type="entry name" value="UNDECAPRENYL-PHOSPHATE 4-DEOXY-4-FORMAMIDO-L-ARABINOSE TRANSFERASE-RELATED"/>
    <property type="match status" value="1"/>
</dbReference>
<dbReference type="InterPro" id="IPR050256">
    <property type="entry name" value="Glycosyltransferase_2"/>
</dbReference>
<evidence type="ECO:0000313" key="11">
    <source>
        <dbReference type="EMBL" id="BAL56290.1"/>
    </source>
</evidence>
<dbReference type="GO" id="GO:0099621">
    <property type="term" value="F:undecaprenyl-phosphate 4-deoxy-4-formamido-L-arabinose transferase activity"/>
    <property type="evidence" value="ECO:0007669"/>
    <property type="project" value="TreeGrafter"/>
</dbReference>
<organism evidence="11">
    <name type="scientific">uncultured delta proteobacterium</name>
    <dbReference type="NCBI Taxonomy" id="34034"/>
    <lineage>
        <taxon>Bacteria</taxon>
        <taxon>Deltaproteobacteria</taxon>
        <taxon>environmental samples</taxon>
    </lineage>
</organism>
<evidence type="ECO:0000256" key="8">
    <source>
        <dbReference type="SAM" id="MobiDB-lite"/>
    </source>
</evidence>
<evidence type="ECO:0000259" key="10">
    <source>
        <dbReference type="Pfam" id="PF00535"/>
    </source>
</evidence>
<evidence type="ECO:0000256" key="6">
    <source>
        <dbReference type="ARBA" id="ARBA00022989"/>
    </source>
</evidence>
<evidence type="ECO:0000256" key="9">
    <source>
        <dbReference type="SAM" id="Phobius"/>
    </source>
</evidence>
<dbReference type="PANTHER" id="PTHR48090:SF3">
    <property type="entry name" value="UNDECAPRENYL-PHOSPHATE 4-DEOXY-4-FORMAMIDO-L-ARABINOSE TRANSFERASE"/>
    <property type="match status" value="1"/>
</dbReference>
<dbReference type="Gene3D" id="3.90.550.10">
    <property type="entry name" value="Spore Coat Polysaccharide Biosynthesis Protein SpsA, Chain A"/>
    <property type="match status" value="1"/>
</dbReference>
<keyword evidence="4 9" id="KW-0812">Transmembrane</keyword>
<dbReference type="CDD" id="cd04187">
    <property type="entry name" value="DPM1_like_bac"/>
    <property type="match status" value="1"/>
</dbReference>
<keyword evidence="3 11" id="KW-0808">Transferase</keyword>
<evidence type="ECO:0000256" key="4">
    <source>
        <dbReference type="ARBA" id="ARBA00022692"/>
    </source>
</evidence>
<accession>H5SJF4</accession>
<keyword evidence="6 9" id="KW-1133">Transmembrane helix</keyword>
<dbReference type="AlphaFoldDB" id="H5SJF4"/>
<keyword evidence="1" id="KW-1003">Cell membrane</keyword>
<dbReference type="GO" id="GO:0009103">
    <property type="term" value="P:lipopolysaccharide biosynthetic process"/>
    <property type="evidence" value="ECO:0007669"/>
    <property type="project" value="UniProtKB-KW"/>
</dbReference>
<evidence type="ECO:0000256" key="1">
    <source>
        <dbReference type="ARBA" id="ARBA00022475"/>
    </source>
</evidence>
<proteinExistence type="predicted"/>